<accession>A0ABN9LHY0</accession>
<reference evidence="1" key="1">
    <citation type="submission" date="2023-07" db="EMBL/GenBank/DDBJ databases">
        <authorList>
            <person name="Stuckert A."/>
        </authorList>
    </citation>
    <scope>NUCLEOTIDE SEQUENCE</scope>
</reference>
<keyword evidence="2" id="KW-1185">Reference proteome</keyword>
<name>A0ABN9LHY0_9NEOB</name>
<evidence type="ECO:0000313" key="1">
    <source>
        <dbReference type="EMBL" id="CAJ0940847.1"/>
    </source>
</evidence>
<protein>
    <submittedName>
        <fullName evidence="1">Uncharacterized protein</fullName>
    </submittedName>
</protein>
<proteinExistence type="predicted"/>
<evidence type="ECO:0000313" key="2">
    <source>
        <dbReference type="Proteomes" id="UP001176940"/>
    </source>
</evidence>
<dbReference type="Proteomes" id="UP001176940">
    <property type="component" value="Unassembled WGS sequence"/>
</dbReference>
<sequence length="361" mass="39347">MRGRNSAPPDFNIESKGKDAKPLKVKIIKMDTDRSEKNDVASNASSLFNGLNQNRTPYVALKESCTSLDHQKSPSSIIPPISYNLTAISPHLTSSSNASSVSSHVIFRLWTYPFCAFYVCPAYQYELILSCWKLWEADLPSTPLVRCGDFCKPLCGFFVVFYTDRTVVNSVVEFPPVDVNGTLASSVYGLPLVALSEAAASEVPCTAGFHDFVLLAGSSGMQSGPSAPGDERGKMFVSSLKKNGGKPSPAYNSNISTLIGSDKTPLQLNKKKYEFSRAEMRLPEISYGHLPELKSTDVGSLYSVRSSKLVKKENKTMPESRIPSLALIDLHNASIALPQFVGNSAQDHTDVPEANFPPVEH</sequence>
<comment type="caution">
    <text evidence="1">The sequence shown here is derived from an EMBL/GenBank/DDBJ whole genome shotgun (WGS) entry which is preliminary data.</text>
</comment>
<dbReference type="EMBL" id="CAUEEQ010018283">
    <property type="protein sequence ID" value="CAJ0940847.1"/>
    <property type="molecule type" value="Genomic_DNA"/>
</dbReference>
<organism evidence="1 2">
    <name type="scientific">Ranitomeya imitator</name>
    <name type="common">mimic poison frog</name>
    <dbReference type="NCBI Taxonomy" id="111125"/>
    <lineage>
        <taxon>Eukaryota</taxon>
        <taxon>Metazoa</taxon>
        <taxon>Chordata</taxon>
        <taxon>Craniata</taxon>
        <taxon>Vertebrata</taxon>
        <taxon>Euteleostomi</taxon>
        <taxon>Amphibia</taxon>
        <taxon>Batrachia</taxon>
        <taxon>Anura</taxon>
        <taxon>Neobatrachia</taxon>
        <taxon>Hyloidea</taxon>
        <taxon>Dendrobatidae</taxon>
        <taxon>Dendrobatinae</taxon>
        <taxon>Ranitomeya</taxon>
    </lineage>
</organism>
<gene>
    <name evidence="1" type="ORF">RIMI_LOCUS8996861</name>
</gene>